<dbReference type="SMART" id="SM00645">
    <property type="entry name" value="Pept_C1"/>
    <property type="match status" value="1"/>
</dbReference>
<keyword evidence="5 12" id="KW-0732">Signal</keyword>
<organism evidence="14 15">
    <name type="scientific">Raphidocelis subcapitata</name>
    <dbReference type="NCBI Taxonomy" id="307507"/>
    <lineage>
        <taxon>Eukaryota</taxon>
        <taxon>Viridiplantae</taxon>
        <taxon>Chlorophyta</taxon>
        <taxon>core chlorophytes</taxon>
        <taxon>Chlorophyceae</taxon>
        <taxon>CS clade</taxon>
        <taxon>Sphaeropleales</taxon>
        <taxon>Selenastraceae</taxon>
        <taxon>Raphidocelis</taxon>
    </lineage>
</organism>
<evidence type="ECO:0000256" key="2">
    <source>
        <dbReference type="ARBA" id="ARBA00008455"/>
    </source>
</evidence>
<protein>
    <recommendedName>
        <fullName evidence="3">cathepsin X</fullName>
        <ecNumber evidence="3">3.4.18.1</ecNumber>
    </recommendedName>
</protein>
<feature type="signal peptide" evidence="12">
    <location>
        <begin position="1"/>
        <end position="20"/>
    </location>
</feature>
<evidence type="ECO:0000256" key="8">
    <source>
        <dbReference type="ARBA" id="ARBA00023145"/>
    </source>
</evidence>
<dbReference type="InterPro" id="IPR038765">
    <property type="entry name" value="Papain-like_cys_pep_sf"/>
</dbReference>
<evidence type="ECO:0000313" key="14">
    <source>
        <dbReference type="EMBL" id="GBF87788.1"/>
    </source>
</evidence>
<gene>
    <name evidence="14" type="ORF">Rsub_00499</name>
</gene>
<keyword evidence="15" id="KW-1185">Reference proteome</keyword>
<sequence length="348" mass="37486">MRQRALFSLLLALAAQLSAALHVIEGSSGPSQWATNLEGRARGRSSYREFITSPRPHEGLKEEELPSTWDWRNANGRNYLSPVRNQHIPEYCGGCWAFASTSALADRANIARDGAWPGAVLSVQNVIDCGSAGSCNGGDDKLVYSYAFKHGVPTDTCNQYVAHNEKCNHKHQCFTCSPNGGCTPLFDYSRLVVGEHGLVAGRLEMKAEIYKRGPISCSIEATDELDKYKGGVFAQRLKADPQPNHVVSVVGWTVVDGTEVWITRNSWGEPWGESGFYLSPTSANDNGEGGKLNLGLELDCAFGVVDRWANARDLGFPASEDDSAPEPPSKAASGLASRAARAGLPAVA</sequence>
<dbReference type="InterPro" id="IPR013128">
    <property type="entry name" value="Peptidase_C1A"/>
</dbReference>
<feature type="region of interest" description="Disordered" evidence="11">
    <location>
        <begin position="317"/>
        <end position="348"/>
    </location>
</feature>
<name>A0A2V0NKG0_9CHLO</name>
<keyword evidence="7" id="KW-0788">Thiol protease</keyword>
<reference evidence="14 15" key="1">
    <citation type="journal article" date="2018" name="Sci. Rep.">
        <title>Raphidocelis subcapitata (=Pseudokirchneriella subcapitata) provides an insight into genome evolution and environmental adaptations in the Sphaeropleales.</title>
        <authorList>
            <person name="Suzuki S."/>
            <person name="Yamaguchi H."/>
            <person name="Nakajima N."/>
            <person name="Kawachi M."/>
        </authorList>
    </citation>
    <scope>NUCLEOTIDE SEQUENCE [LARGE SCALE GENOMIC DNA]</scope>
    <source>
        <strain evidence="14 15">NIES-35</strain>
    </source>
</reference>
<evidence type="ECO:0000256" key="1">
    <source>
        <dbReference type="ARBA" id="ARBA00001594"/>
    </source>
</evidence>
<dbReference type="OrthoDB" id="190265at2759"/>
<proteinExistence type="inferred from homology"/>
<dbReference type="Proteomes" id="UP000247498">
    <property type="component" value="Unassembled WGS sequence"/>
</dbReference>
<keyword evidence="6" id="KW-0378">Hydrolase</keyword>
<feature type="compositionally biased region" description="Low complexity" evidence="11">
    <location>
        <begin position="331"/>
        <end position="348"/>
    </location>
</feature>
<dbReference type="InParanoid" id="A0A2V0NKG0"/>
<dbReference type="PANTHER" id="PTHR12411">
    <property type="entry name" value="CYSTEINE PROTEASE FAMILY C1-RELATED"/>
    <property type="match status" value="1"/>
</dbReference>
<evidence type="ECO:0000259" key="13">
    <source>
        <dbReference type="SMART" id="SM00645"/>
    </source>
</evidence>
<evidence type="ECO:0000313" key="15">
    <source>
        <dbReference type="Proteomes" id="UP000247498"/>
    </source>
</evidence>
<feature type="domain" description="Peptidase C1A papain C-terminal" evidence="13">
    <location>
        <begin position="65"/>
        <end position="304"/>
    </location>
</feature>
<dbReference type="FunCoup" id="A0A2V0NKG0">
    <property type="interactions" value="1132"/>
</dbReference>
<keyword evidence="4" id="KW-0645">Protease</keyword>
<dbReference type="EMBL" id="BDRX01000002">
    <property type="protein sequence ID" value="GBF87788.1"/>
    <property type="molecule type" value="Genomic_DNA"/>
</dbReference>
<evidence type="ECO:0000256" key="12">
    <source>
        <dbReference type="SAM" id="SignalP"/>
    </source>
</evidence>
<dbReference type="Pfam" id="PF00112">
    <property type="entry name" value="Peptidase_C1"/>
    <property type="match status" value="1"/>
</dbReference>
<comment type="catalytic activity">
    <reaction evidence="1">
        <text>Release of C-terminal amino acid residues with broad specificity, but lacks action on C-terminal proline. Shows weak endopeptidase activity.</text>
        <dbReference type="EC" id="3.4.18.1"/>
    </reaction>
</comment>
<dbReference type="GO" id="GO:0016807">
    <property type="term" value="F:cysteine-type carboxypeptidase activity"/>
    <property type="evidence" value="ECO:0007669"/>
    <property type="project" value="UniProtKB-EC"/>
</dbReference>
<feature type="chain" id="PRO_5018657362" description="cathepsin X" evidence="12">
    <location>
        <begin position="21"/>
        <end position="348"/>
    </location>
</feature>
<evidence type="ECO:0000256" key="9">
    <source>
        <dbReference type="ARBA" id="ARBA00023157"/>
    </source>
</evidence>
<dbReference type="EC" id="3.4.18.1" evidence="3"/>
<accession>A0A2V0NKG0</accession>
<evidence type="ECO:0000256" key="6">
    <source>
        <dbReference type="ARBA" id="ARBA00022801"/>
    </source>
</evidence>
<comment type="similarity">
    <text evidence="2">Belongs to the peptidase C1 family.</text>
</comment>
<keyword evidence="10" id="KW-0325">Glycoprotein</keyword>
<evidence type="ECO:0000256" key="10">
    <source>
        <dbReference type="ARBA" id="ARBA00023180"/>
    </source>
</evidence>
<evidence type="ECO:0000256" key="7">
    <source>
        <dbReference type="ARBA" id="ARBA00022807"/>
    </source>
</evidence>
<dbReference type="GO" id="GO:0006508">
    <property type="term" value="P:proteolysis"/>
    <property type="evidence" value="ECO:0007669"/>
    <property type="project" value="UniProtKB-KW"/>
</dbReference>
<evidence type="ECO:0000256" key="3">
    <source>
        <dbReference type="ARBA" id="ARBA00012516"/>
    </source>
</evidence>
<comment type="caution">
    <text evidence="14">The sequence shown here is derived from an EMBL/GenBank/DDBJ whole genome shotgun (WGS) entry which is preliminary data.</text>
</comment>
<dbReference type="InterPro" id="IPR000668">
    <property type="entry name" value="Peptidase_C1A_C"/>
</dbReference>
<evidence type="ECO:0000256" key="11">
    <source>
        <dbReference type="SAM" id="MobiDB-lite"/>
    </source>
</evidence>
<dbReference type="STRING" id="307507.A0A2V0NKG0"/>
<evidence type="ECO:0000256" key="5">
    <source>
        <dbReference type="ARBA" id="ARBA00022729"/>
    </source>
</evidence>
<dbReference type="Gene3D" id="3.90.70.10">
    <property type="entry name" value="Cysteine proteinases"/>
    <property type="match status" value="1"/>
</dbReference>
<keyword evidence="9" id="KW-1015">Disulfide bond</keyword>
<evidence type="ECO:0000256" key="4">
    <source>
        <dbReference type="ARBA" id="ARBA00022670"/>
    </source>
</evidence>
<dbReference type="AlphaFoldDB" id="A0A2V0NKG0"/>
<keyword evidence="8" id="KW-0865">Zymogen</keyword>
<dbReference type="FunFam" id="3.90.70.10:FF:000060">
    <property type="entry name" value="Cathepsin Z"/>
    <property type="match status" value="1"/>
</dbReference>
<dbReference type="SUPFAM" id="SSF54001">
    <property type="entry name" value="Cysteine proteinases"/>
    <property type="match status" value="1"/>
</dbReference>